<dbReference type="Proteomes" id="UP000308196">
    <property type="component" value="Chromosome"/>
</dbReference>
<gene>
    <name evidence="2" type="ORF">ABTW24_16350</name>
    <name evidence="3" type="ORF">NCTC11429_03954</name>
</gene>
<reference evidence="3 4" key="1">
    <citation type="submission" date="2019-05" db="EMBL/GenBank/DDBJ databases">
        <authorList>
            <consortium name="Pathogen Informatics"/>
        </authorList>
    </citation>
    <scope>NUCLEOTIDE SEQUENCE [LARGE SCALE GENOMIC DNA]</scope>
    <source>
        <strain evidence="3 4">NCTC11429</strain>
    </source>
</reference>
<feature type="compositionally biased region" description="Polar residues" evidence="1">
    <location>
        <begin position="35"/>
        <end position="45"/>
    </location>
</feature>
<dbReference type="Proteomes" id="UP001566204">
    <property type="component" value="Unassembled WGS sequence"/>
</dbReference>
<accession>A0A4U9VQW3</accession>
<evidence type="ECO:0000313" key="5">
    <source>
        <dbReference type="Proteomes" id="UP001566204"/>
    </source>
</evidence>
<keyword evidence="5" id="KW-1185">Reference proteome</keyword>
<reference evidence="2 5" key="2">
    <citation type="submission" date="2024-06" db="EMBL/GenBank/DDBJ databases">
        <title>Soil Sphingobacterium thalpophilum.</title>
        <authorList>
            <person name="Yang J."/>
            <person name="Li J."/>
        </authorList>
    </citation>
    <scope>NUCLEOTIDE SEQUENCE [LARGE SCALE GENOMIC DNA]</scope>
    <source>
        <strain evidence="2 5">22g91tb</strain>
    </source>
</reference>
<evidence type="ECO:0000256" key="1">
    <source>
        <dbReference type="SAM" id="MobiDB-lite"/>
    </source>
</evidence>
<name>A0A4U9VQW3_9SPHI</name>
<proteinExistence type="predicted"/>
<dbReference type="AlphaFoldDB" id="A0A4U9VQW3"/>
<dbReference type="STRING" id="1123265.GCA_000686625_04198"/>
<sequence>MNNKLKLAIAIVAGAALILLKRRHEKHSPEITDENAGSPQKRSQPNRPPGYRPLKDLSLEEPDIVALQNTSPAAAPDRHRPLADVNKEVAYHPKGNRHH</sequence>
<feature type="compositionally biased region" description="Basic and acidic residues" evidence="1">
    <location>
        <begin position="76"/>
        <end position="91"/>
    </location>
</feature>
<evidence type="ECO:0000313" key="2">
    <source>
        <dbReference type="EMBL" id="MEZ0453168.1"/>
    </source>
</evidence>
<dbReference type="GeneID" id="78464578"/>
<dbReference type="EMBL" id="JBEOQB010000004">
    <property type="protein sequence ID" value="MEZ0453168.1"/>
    <property type="molecule type" value="Genomic_DNA"/>
</dbReference>
<feature type="region of interest" description="Disordered" evidence="1">
    <location>
        <begin position="27"/>
        <end position="99"/>
    </location>
</feature>
<evidence type="ECO:0000313" key="4">
    <source>
        <dbReference type="Proteomes" id="UP000308196"/>
    </source>
</evidence>
<dbReference type="KEGG" id="stha:NCTC11429_03954"/>
<protein>
    <submittedName>
        <fullName evidence="3">Uncharacterized protein</fullName>
    </submittedName>
</protein>
<evidence type="ECO:0000313" key="3">
    <source>
        <dbReference type="EMBL" id="VTR49785.1"/>
    </source>
</evidence>
<dbReference type="EMBL" id="LR590484">
    <property type="protein sequence ID" value="VTR49785.1"/>
    <property type="molecule type" value="Genomic_DNA"/>
</dbReference>
<organism evidence="3 4">
    <name type="scientific">Sphingobacterium thalpophilum</name>
    <dbReference type="NCBI Taxonomy" id="259"/>
    <lineage>
        <taxon>Bacteria</taxon>
        <taxon>Pseudomonadati</taxon>
        <taxon>Bacteroidota</taxon>
        <taxon>Sphingobacteriia</taxon>
        <taxon>Sphingobacteriales</taxon>
        <taxon>Sphingobacteriaceae</taxon>
        <taxon>Sphingobacterium</taxon>
    </lineage>
</organism>
<dbReference type="RefSeq" id="WP_028070847.1">
    <property type="nucleotide sequence ID" value="NZ_CP158797.1"/>
</dbReference>